<dbReference type="Proteomes" id="UP001056201">
    <property type="component" value="Chromosome 2"/>
</dbReference>
<protein>
    <recommendedName>
        <fullName evidence="5">SMP-30/Gluconolactonase/LRE-like region domain-containing protein</fullName>
    </recommendedName>
</protein>
<dbReference type="InterPro" id="IPR017996">
    <property type="entry name" value="MRJP/yellow-related"/>
</dbReference>
<evidence type="ECO:0000313" key="3">
    <source>
        <dbReference type="EMBL" id="URI11621.1"/>
    </source>
</evidence>
<keyword evidence="4" id="KW-1185">Reference proteome</keyword>
<organism evidence="3 4">
    <name type="scientific">Aquincola tertiaricarbonis</name>
    <dbReference type="NCBI Taxonomy" id="391953"/>
    <lineage>
        <taxon>Bacteria</taxon>
        <taxon>Pseudomonadati</taxon>
        <taxon>Pseudomonadota</taxon>
        <taxon>Betaproteobacteria</taxon>
        <taxon>Burkholderiales</taxon>
        <taxon>Sphaerotilaceae</taxon>
        <taxon>Aquincola</taxon>
    </lineage>
</organism>
<evidence type="ECO:0000313" key="4">
    <source>
        <dbReference type="Proteomes" id="UP001056201"/>
    </source>
</evidence>
<evidence type="ECO:0000256" key="1">
    <source>
        <dbReference type="ARBA" id="ARBA00004613"/>
    </source>
</evidence>
<comment type="subcellular location">
    <subcellularLocation>
        <location evidence="1">Secreted</location>
    </subcellularLocation>
</comment>
<keyword evidence="2" id="KW-0964">Secreted</keyword>
<dbReference type="SUPFAM" id="SSF63829">
    <property type="entry name" value="Calcium-dependent phosphotriesterase"/>
    <property type="match status" value="1"/>
</dbReference>
<accession>A0ABY4SHA3</accession>
<proteinExistence type="predicted"/>
<gene>
    <name evidence="3" type="ORF">MW290_22035</name>
</gene>
<dbReference type="EMBL" id="CP097636">
    <property type="protein sequence ID" value="URI11621.1"/>
    <property type="molecule type" value="Genomic_DNA"/>
</dbReference>
<sequence>MARPSGLETRWSGINGIALSPDRQPLYWALTAGTTVFRIPVEALLSHTITEDARGAAVEIVGHVGANADGMAFGRDGHLYITDVTHNGLVRVNVQAGQAKIAARNDNVFWPDTATLAPNGDIVFTASKLNAHFAGAVKPGAERYLLWRLKP</sequence>
<dbReference type="Gene3D" id="2.120.10.30">
    <property type="entry name" value="TolB, C-terminal domain"/>
    <property type="match status" value="1"/>
</dbReference>
<name>A0ABY4SHA3_AQUTE</name>
<dbReference type="Pfam" id="PF03022">
    <property type="entry name" value="MRJP"/>
    <property type="match status" value="1"/>
</dbReference>
<dbReference type="RefSeq" id="WP_250199814.1">
    <property type="nucleotide sequence ID" value="NZ_CP097636.1"/>
</dbReference>
<evidence type="ECO:0000256" key="2">
    <source>
        <dbReference type="ARBA" id="ARBA00022525"/>
    </source>
</evidence>
<reference evidence="3" key="1">
    <citation type="submission" date="2022-05" db="EMBL/GenBank/DDBJ databases">
        <title>An RpoN-dependent PEP-CTERM gene is involved in floc formation of an Aquincola tertiaricarbonis strain.</title>
        <authorList>
            <person name="Qiu D."/>
            <person name="Xia M."/>
        </authorList>
    </citation>
    <scope>NUCLEOTIDE SEQUENCE</scope>
    <source>
        <strain evidence="3">RN12</strain>
    </source>
</reference>
<evidence type="ECO:0008006" key="5">
    <source>
        <dbReference type="Google" id="ProtNLM"/>
    </source>
</evidence>
<dbReference type="InterPro" id="IPR011042">
    <property type="entry name" value="6-blade_b-propeller_TolB-like"/>
</dbReference>